<feature type="non-terminal residue" evidence="2">
    <location>
        <position position="40"/>
    </location>
</feature>
<evidence type="ECO:0000256" key="1">
    <source>
        <dbReference type="SAM" id="Phobius"/>
    </source>
</evidence>
<protein>
    <submittedName>
        <fullName evidence="2">Uncharacterized protein</fullName>
    </submittedName>
</protein>
<name>A0A091IKP4_CALAN</name>
<proteinExistence type="predicted"/>
<dbReference type="STRING" id="9244.A0A091IKP4"/>
<evidence type="ECO:0000313" key="3">
    <source>
        <dbReference type="Proteomes" id="UP000054308"/>
    </source>
</evidence>
<accession>A0A091IKP4</accession>
<keyword evidence="1" id="KW-0812">Transmembrane</keyword>
<dbReference type="EMBL" id="KL217905">
    <property type="protein sequence ID" value="KFP00236.1"/>
    <property type="molecule type" value="Genomic_DNA"/>
</dbReference>
<keyword evidence="3" id="KW-1185">Reference proteome</keyword>
<gene>
    <name evidence="2" type="ORF">N300_00390</name>
</gene>
<reference evidence="2 3" key="1">
    <citation type="submission" date="2014-04" db="EMBL/GenBank/DDBJ databases">
        <title>Genome evolution of avian class.</title>
        <authorList>
            <person name="Zhang G."/>
            <person name="Li C."/>
        </authorList>
    </citation>
    <scope>NUCLEOTIDE SEQUENCE [LARGE SCALE GENOMIC DNA]</scope>
    <source>
        <strain evidence="2">BGI_N300</strain>
    </source>
</reference>
<feature type="transmembrane region" description="Helical" evidence="1">
    <location>
        <begin position="7"/>
        <end position="30"/>
    </location>
</feature>
<sequence length="40" mass="4458">TMTMLKLSLMAFSFVFWAAGLTMFVIGLWARLSLGGYLVL</sequence>
<organism evidence="2 3">
    <name type="scientific">Calypte anna</name>
    <name type="common">Anna's hummingbird</name>
    <name type="synonym">Archilochus anna</name>
    <dbReference type="NCBI Taxonomy" id="9244"/>
    <lineage>
        <taxon>Eukaryota</taxon>
        <taxon>Metazoa</taxon>
        <taxon>Chordata</taxon>
        <taxon>Craniata</taxon>
        <taxon>Vertebrata</taxon>
        <taxon>Euteleostomi</taxon>
        <taxon>Archelosauria</taxon>
        <taxon>Archosauria</taxon>
        <taxon>Dinosauria</taxon>
        <taxon>Saurischia</taxon>
        <taxon>Theropoda</taxon>
        <taxon>Coelurosauria</taxon>
        <taxon>Aves</taxon>
        <taxon>Neognathae</taxon>
        <taxon>Neoaves</taxon>
        <taxon>Strisores</taxon>
        <taxon>Apodiformes</taxon>
        <taxon>Trochilidae</taxon>
        <taxon>Calypte</taxon>
    </lineage>
</organism>
<dbReference type="AlphaFoldDB" id="A0A091IKP4"/>
<evidence type="ECO:0000313" key="2">
    <source>
        <dbReference type="EMBL" id="KFP00236.1"/>
    </source>
</evidence>
<keyword evidence="1" id="KW-1133">Transmembrane helix</keyword>
<keyword evidence="1" id="KW-0472">Membrane</keyword>
<dbReference type="Proteomes" id="UP000054308">
    <property type="component" value="Unassembled WGS sequence"/>
</dbReference>
<feature type="non-terminal residue" evidence="2">
    <location>
        <position position="1"/>
    </location>
</feature>